<evidence type="ECO:0000313" key="2">
    <source>
        <dbReference type="EMBL" id="MFC5177900.1"/>
    </source>
</evidence>
<dbReference type="Pfam" id="PF18593">
    <property type="entry name" value="CdiI_2"/>
    <property type="match status" value="1"/>
</dbReference>
<organism evidence="2 3">
    <name type="scientific">Nocardioides taihuensis</name>
    <dbReference type="NCBI Taxonomy" id="1835606"/>
    <lineage>
        <taxon>Bacteria</taxon>
        <taxon>Bacillati</taxon>
        <taxon>Actinomycetota</taxon>
        <taxon>Actinomycetes</taxon>
        <taxon>Propionibacteriales</taxon>
        <taxon>Nocardioidaceae</taxon>
        <taxon>Nocardioides</taxon>
    </lineage>
</organism>
<accession>A0ABW0BLF3</accession>
<keyword evidence="3" id="KW-1185">Reference proteome</keyword>
<dbReference type="RefSeq" id="WP_378591334.1">
    <property type="nucleotide sequence ID" value="NZ_JBHSKD010000018.1"/>
</dbReference>
<comment type="caution">
    <text evidence="2">The sequence shown here is derived from an EMBL/GenBank/DDBJ whole genome shotgun (WGS) entry which is preliminary data.</text>
</comment>
<dbReference type="InterPro" id="IPR041129">
    <property type="entry name" value="CdiI_2"/>
</dbReference>
<protein>
    <submittedName>
        <fullName evidence="2">Contact-dependent growth inhibition system immunity protein</fullName>
    </submittedName>
</protein>
<dbReference type="EMBL" id="JBHSKD010000018">
    <property type="protein sequence ID" value="MFC5177900.1"/>
    <property type="molecule type" value="Genomic_DNA"/>
</dbReference>
<proteinExistence type="predicted"/>
<gene>
    <name evidence="2" type="ORF">ACFPGP_14550</name>
</gene>
<feature type="domain" description="CdiI immunity protein" evidence="1">
    <location>
        <begin position="3"/>
        <end position="88"/>
    </location>
</feature>
<evidence type="ECO:0000313" key="3">
    <source>
        <dbReference type="Proteomes" id="UP001596087"/>
    </source>
</evidence>
<evidence type="ECO:0000259" key="1">
    <source>
        <dbReference type="Pfam" id="PF18593"/>
    </source>
</evidence>
<name>A0ABW0BLF3_9ACTN</name>
<dbReference type="Proteomes" id="UP001596087">
    <property type="component" value="Unassembled WGS sequence"/>
</dbReference>
<sequence>MHTPALDLLLTGYFHEDYAEDFGDDRATVKAFIEMEPDLAARLAEDIEAVLAEHGSEAEVEAWVLARRSPYRPGIPWASWLASVRQQVINEPIGGDG</sequence>
<reference evidence="3" key="1">
    <citation type="journal article" date="2019" name="Int. J. Syst. Evol. Microbiol.">
        <title>The Global Catalogue of Microorganisms (GCM) 10K type strain sequencing project: providing services to taxonomists for standard genome sequencing and annotation.</title>
        <authorList>
            <consortium name="The Broad Institute Genomics Platform"/>
            <consortium name="The Broad Institute Genome Sequencing Center for Infectious Disease"/>
            <person name="Wu L."/>
            <person name="Ma J."/>
        </authorList>
    </citation>
    <scope>NUCLEOTIDE SEQUENCE [LARGE SCALE GENOMIC DNA]</scope>
    <source>
        <strain evidence="3">DFY41</strain>
    </source>
</reference>